<organism evidence="2 3">
    <name type="scientific">Mycoemilia scoparia</name>
    <dbReference type="NCBI Taxonomy" id="417184"/>
    <lineage>
        <taxon>Eukaryota</taxon>
        <taxon>Fungi</taxon>
        <taxon>Fungi incertae sedis</taxon>
        <taxon>Zoopagomycota</taxon>
        <taxon>Kickxellomycotina</taxon>
        <taxon>Kickxellomycetes</taxon>
        <taxon>Kickxellales</taxon>
        <taxon>Kickxellaceae</taxon>
        <taxon>Mycoemilia</taxon>
    </lineage>
</organism>
<dbReference type="AlphaFoldDB" id="A0A9W7ZUW0"/>
<dbReference type="Proteomes" id="UP001150538">
    <property type="component" value="Unassembled WGS sequence"/>
</dbReference>
<keyword evidence="1" id="KW-0812">Transmembrane</keyword>
<evidence type="ECO:0000313" key="2">
    <source>
        <dbReference type="EMBL" id="KAJ1911088.1"/>
    </source>
</evidence>
<name>A0A9W7ZUW0_9FUNG</name>
<evidence type="ECO:0000256" key="1">
    <source>
        <dbReference type="SAM" id="Phobius"/>
    </source>
</evidence>
<sequence length="499" mass="55826">MNSLAPPALPLLLKSNFIYLKVTQVVSQIPSDALTEKLGNLTSKGSVDNIVFMARQIYDGQYLWEKVYKDKYMPEDRAYEYVSNWGHASDNYRIDGGYPRSTPMPGKTLDVVGLDGFLSSIKCHVVNCDGNDDCSPKTVVSDIQRTQAPNRMGITNLEFYNNYSGIQYQVFWGSDSKNGSAINVSGQDTTGMIREAKIDNKMDAEGGYSGNSQLSPGSIKVNCDYTVLNKNGKNDSTPLVVTNTEFFNYNPFADIIFTQGSSNITLGEDTLHSLLSEENILRNLTYGIQNSFRLLNTRLFRSLQANLLQSNLGLGSGFIEWGVESNLRGYDSWIIIYASIFLSIILLLNILDFALMDDENYMLPVSYTQDINTRLSVLALSGIPPSDEYEKLFRYSFGSRRNSMIEMYQKIETLIHQKIGGLGGNGQRMDEGVLFAWENGVFLPHYDEPKYKRIMKRKGLNPTRSIVIHIPPDLNLSNATTAVEQQPDNYLTSNGRGAA</sequence>
<dbReference type="EMBL" id="JANBPU010000490">
    <property type="protein sequence ID" value="KAJ1911088.1"/>
    <property type="molecule type" value="Genomic_DNA"/>
</dbReference>
<keyword evidence="1" id="KW-0472">Membrane</keyword>
<proteinExistence type="predicted"/>
<gene>
    <name evidence="2" type="ORF">H4219_006046</name>
</gene>
<dbReference type="OrthoDB" id="5728848at2759"/>
<reference evidence="2" key="1">
    <citation type="submission" date="2022-07" db="EMBL/GenBank/DDBJ databases">
        <title>Phylogenomic reconstructions and comparative analyses of Kickxellomycotina fungi.</title>
        <authorList>
            <person name="Reynolds N.K."/>
            <person name="Stajich J.E."/>
            <person name="Barry K."/>
            <person name="Grigoriev I.V."/>
            <person name="Crous P."/>
            <person name="Smith M.E."/>
        </authorList>
    </citation>
    <scope>NUCLEOTIDE SEQUENCE</scope>
    <source>
        <strain evidence="2">NBRC 100468</strain>
    </source>
</reference>
<feature type="transmembrane region" description="Helical" evidence="1">
    <location>
        <begin position="333"/>
        <end position="355"/>
    </location>
</feature>
<protein>
    <submittedName>
        <fullName evidence="2">Uncharacterized protein</fullName>
    </submittedName>
</protein>
<keyword evidence="1" id="KW-1133">Transmembrane helix</keyword>
<keyword evidence="3" id="KW-1185">Reference proteome</keyword>
<comment type="caution">
    <text evidence="2">The sequence shown here is derived from an EMBL/GenBank/DDBJ whole genome shotgun (WGS) entry which is preliminary data.</text>
</comment>
<evidence type="ECO:0000313" key="3">
    <source>
        <dbReference type="Proteomes" id="UP001150538"/>
    </source>
</evidence>
<accession>A0A9W7ZUW0</accession>